<comment type="subcellular location">
    <subcellularLocation>
        <location evidence="1">Golgi apparatus membrane</location>
        <topology evidence="1">Single-pass type II membrane protein</topology>
    </subcellularLocation>
</comment>
<evidence type="ECO:0000256" key="9">
    <source>
        <dbReference type="ARBA" id="ARBA00023136"/>
    </source>
</evidence>
<evidence type="ECO:0000256" key="1">
    <source>
        <dbReference type="ARBA" id="ARBA00004323"/>
    </source>
</evidence>
<evidence type="ECO:0000256" key="6">
    <source>
        <dbReference type="ARBA" id="ARBA00022968"/>
    </source>
</evidence>
<comment type="similarity">
    <text evidence="2">Belongs to the glycosyltransferase 29 family.</text>
</comment>
<evidence type="ECO:0000256" key="11">
    <source>
        <dbReference type="SAM" id="Phobius"/>
    </source>
</evidence>
<protein>
    <submittedName>
        <fullName evidence="12">Uncharacterized protein</fullName>
    </submittedName>
</protein>
<dbReference type="InterPro" id="IPR038578">
    <property type="entry name" value="GT29-like_sf"/>
</dbReference>
<evidence type="ECO:0000256" key="8">
    <source>
        <dbReference type="ARBA" id="ARBA00023034"/>
    </source>
</evidence>
<keyword evidence="9 11" id="KW-0472">Membrane</keyword>
<dbReference type="GO" id="GO:0006491">
    <property type="term" value="P:N-glycan processing"/>
    <property type="evidence" value="ECO:0007669"/>
    <property type="project" value="TreeGrafter"/>
</dbReference>
<dbReference type="InterPro" id="IPR001675">
    <property type="entry name" value="Glyco_trans_29"/>
</dbReference>
<keyword evidence="4" id="KW-0808">Transferase</keyword>
<keyword evidence="7 11" id="KW-1133">Transmembrane helix</keyword>
<evidence type="ECO:0000313" key="13">
    <source>
        <dbReference type="Proteomes" id="UP001460270"/>
    </source>
</evidence>
<feature type="transmembrane region" description="Helical" evidence="11">
    <location>
        <begin position="30"/>
        <end position="51"/>
    </location>
</feature>
<dbReference type="EMBL" id="JBBPFD010000002">
    <property type="protein sequence ID" value="KAK7940072.1"/>
    <property type="molecule type" value="Genomic_DNA"/>
</dbReference>
<gene>
    <name evidence="12" type="ORF">WMY93_003398</name>
</gene>
<evidence type="ECO:0000256" key="7">
    <source>
        <dbReference type="ARBA" id="ARBA00022989"/>
    </source>
</evidence>
<dbReference type="Pfam" id="PF00777">
    <property type="entry name" value="Glyco_transf_29"/>
    <property type="match status" value="1"/>
</dbReference>
<evidence type="ECO:0000256" key="5">
    <source>
        <dbReference type="ARBA" id="ARBA00022692"/>
    </source>
</evidence>
<dbReference type="GO" id="GO:0003828">
    <property type="term" value="F:alpha-N-acetylneuraminate alpha-2,8-sialyltransferase activity"/>
    <property type="evidence" value="ECO:0007669"/>
    <property type="project" value="TreeGrafter"/>
</dbReference>
<accession>A0AAW0Q6C4</accession>
<sequence length="268" mass="29800">MTKDTSVPCQLLPESPAESNMRTHFISKPLLGHILFIIVLGALLALVLVGLKHNDVDFRSFTPKTIDDRIQDGCEDCRKKLQKEPDTCNGCRKLISKVLKDYSLKWTKNETNHQKLRSLLINNCNGFQKAFVTQSNSPLGTTITYDGEKRVRTVNEDLFNKIPKNAHFSNKILDTCAVVGNGGILVNSSCGEAIDSAQFVIRCNLPPINKDYGKHVGKKTNIVTANPTIIQKKYSGLREYRRGFVDDVSVYGESLLFLPAFSLPSALA</sequence>
<evidence type="ECO:0000256" key="10">
    <source>
        <dbReference type="ARBA" id="ARBA00023180"/>
    </source>
</evidence>
<dbReference type="PANTHER" id="PTHR11987">
    <property type="entry name" value="ALPHA-2,8-SIALYLTRANSFERASE"/>
    <property type="match status" value="1"/>
</dbReference>
<reference evidence="13" key="1">
    <citation type="submission" date="2024-04" db="EMBL/GenBank/DDBJ databases">
        <title>Salinicola lusitanus LLJ914,a marine bacterium isolated from the Okinawa Trough.</title>
        <authorList>
            <person name="Li J."/>
        </authorList>
    </citation>
    <scope>NUCLEOTIDE SEQUENCE [LARGE SCALE GENOMIC DNA]</scope>
</reference>
<organism evidence="12 13">
    <name type="scientific">Mugilogobius chulae</name>
    <name type="common">yellowstripe goby</name>
    <dbReference type="NCBI Taxonomy" id="88201"/>
    <lineage>
        <taxon>Eukaryota</taxon>
        <taxon>Metazoa</taxon>
        <taxon>Chordata</taxon>
        <taxon>Craniata</taxon>
        <taxon>Vertebrata</taxon>
        <taxon>Euteleostomi</taxon>
        <taxon>Actinopterygii</taxon>
        <taxon>Neopterygii</taxon>
        <taxon>Teleostei</taxon>
        <taxon>Neoteleostei</taxon>
        <taxon>Acanthomorphata</taxon>
        <taxon>Gobiaria</taxon>
        <taxon>Gobiiformes</taxon>
        <taxon>Gobioidei</taxon>
        <taxon>Gobiidae</taxon>
        <taxon>Gobionellinae</taxon>
        <taxon>Mugilogobius</taxon>
    </lineage>
</organism>
<dbReference type="AlphaFoldDB" id="A0AAW0Q6C4"/>
<dbReference type="PANTHER" id="PTHR11987:SF50">
    <property type="entry name" value="ALPHA-2,8-SIALYLTRANSFERASE 8F"/>
    <property type="match status" value="1"/>
</dbReference>
<keyword evidence="10" id="KW-0325">Glycoprotein</keyword>
<name>A0AAW0Q6C4_9GOBI</name>
<proteinExistence type="inferred from homology"/>
<keyword evidence="5 11" id="KW-0812">Transmembrane</keyword>
<comment type="caution">
    <text evidence="12">The sequence shown here is derived from an EMBL/GenBank/DDBJ whole genome shotgun (WGS) entry which is preliminary data.</text>
</comment>
<dbReference type="Gene3D" id="3.90.1480.20">
    <property type="entry name" value="Glycosyl transferase family 29"/>
    <property type="match status" value="1"/>
</dbReference>
<dbReference type="GO" id="GO:0000139">
    <property type="term" value="C:Golgi membrane"/>
    <property type="evidence" value="ECO:0007669"/>
    <property type="project" value="UniProtKB-SubCell"/>
</dbReference>
<keyword evidence="13" id="KW-1185">Reference proteome</keyword>
<evidence type="ECO:0000256" key="2">
    <source>
        <dbReference type="ARBA" id="ARBA00006003"/>
    </source>
</evidence>
<evidence type="ECO:0000313" key="12">
    <source>
        <dbReference type="EMBL" id="KAK7940072.1"/>
    </source>
</evidence>
<dbReference type="GO" id="GO:0009311">
    <property type="term" value="P:oligosaccharide metabolic process"/>
    <property type="evidence" value="ECO:0007669"/>
    <property type="project" value="TreeGrafter"/>
</dbReference>
<dbReference type="InterPro" id="IPR050943">
    <property type="entry name" value="Glycosyltr_29_Sialyltrsf"/>
</dbReference>
<dbReference type="Proteomes" id="UP001460270">
    <property type="component" value="Unassembled WGS sequence"/>
</dbReference>
<evidence type="ECO:0000256" key="3">
    <source>
        <dbReference type="ARBA" id="ARBA00022676"/>
    </source>
</evidence>
<evidence type="ECO:0000256" key="4">
    <source>
        <dbReference type="ARBA" id="ARBA00022679"/>
    </source>
</evidence>
<keyword evidence="6" id="KW-0735">Signal-anchor</keyword>
<keyword evidence="8" id="KW-0333">Golgi apparatus</keyword>
<keyword evidence="3" id="KW-0328">Glycosyltransferase</keyword>